<dbReference type="InterPro" id="IPR045518">
    <property type="entry name" value="2EXR"/>
</dbReference>
<comment type="caution">
    <text evidence="2">The sequence shown here is derived from an EMBL/GenBank/DDBJ whole genome shotgun (WGS) entry which is preliminary data.</text>
</comment>
<organism evidence="2 3">
    <name type="scientific">Fusarium agapanthi</name>
    <dbReference type="NCBI Taxonomy" id="1803897"/>
    <lineage>
        <taxon>Eukaryota</taxon>
        <taxon>Fungi</taxon>
        <taxon>Dikarya</taxon>
        <taxon>Ascomycota</taxon>
        <taxon>Pezizomycotina</taxon>
        <taxon>Sordariomycetes</taxon>
        <taxon>Hypocreomycetidae</taxon>
        <taxon>Hypocreales</taxon>
        <taxon>Nectriaceae</taxon>
        <taxon>Fusarium</taxon>
        <taxon>Fusarium fujikuroi species complex</taxon>
    </lineage>
</organism>
<dbReference type="OrthoDB" id="3596450at2759"/>
<sequence>MSEFKRFSELPRELRDQIWSMAIRDDRPGVHIFGQYDNTNDNVTEGHSLMRGDWPSNTWVAPSWRRYFENLNDDCSDENISTYLIDGGLWTACHESRLVMERRCKQSNRKIYGRPDSEWARERELFNKATTGYFDGSPLHCITVFPHRDLFVWQAEDLSKIDWHWVAFEVSLARPKEGFGEVRHIAIEYDQMLRKEISDKEYFSAGTNIRALVDAAFELHDSHSTIWILDRTLKRKKDAPVLKENAKSRCSIDGFYASDRKFLEIKDRYPICTEWEYIKTLSPTPKYSCYSYDDDDDDECGPDAHQFSSSREFVSRLEGELDFRYDPDDTEAEYYCQIGLLGWDDF</sequence>
<keyword evidence="3" id="KW-1185">Reference proteome</keyword>
<evidence type="ECO:0000313" key="3">
    <source>
        <dbReference type="Proteomes" id="UP000737391"/>
    </source>
</evidence>
<gene>
    <name evidence="2" type="ORF">FAGAP_4998</name>
</gene>
<evidence type="ECO:0000259" key="1">
    <source>
        <dbReference type="Pfam" id="PF20150"/>
    </source>
</evidence>
<dbReference type="Pfam" id="PF20150">
    <property type="entry name" value="2EXR"/>
    <property type="match status" value="1"/>
</dbReference>
<dbReference type="EMBL" id="LUFC02000306">
    <property type="protein sequence ID" value="KAF4498801.1"/>
    <property type="molecule type" value="Genomic_DNA"/>
</dbReference>
<protein>
    <recommendedName>
        <fullName evidence="1">2EXR domain-containing protein</fullName>
    </recommendedName>
</protein>
<reference evidence="2" key="1">
    <citation type="submission" date="2020-01" db="EMBL/GenBank/DDBJ databases">
        <title>Identification and distribution of gene clusters putatively required for synthesis of sphingolipid metabolism inhibitors in phylogenetically diverse species of the filamentous fungus Fusarium.</title>
        <authorList>
            <person name="Kim H.-S."/>
            <person name="Busman M."/>
            <person name="Brown D.W."/>
            <person name="Divon H."/>
            <person name="Uhlig S."/>
            <person name="Proctor R.H."/>
        </authorList>
    </citation>
    <scope>NUCLEOTIDE SEQUENCE</scope>
    <source>
        <strain evidence="2">NRRL 31653</strain>
    </source>
</reference>
<proteinExistence type="predicted"/>
<dbReference type="Proteomes" id="UP000737391">
    <property type="component" value="Unassembled WGS sequence"/>
</dbReference>
<name>A0A9P5E7J1_9HYPO</name>
<feature type="domain" description="2EXR" evidence="1">
    <location>
        <begin position="4"/>
        <end position="111"/>
    </location>
</feature>
<dbReference type="AlphaFoldDB" id="A0A9P5E7J1"/>
<accession>A0A9P5E7J1</accession>
<evidence type="ECO:0000313" key="2">
    <source>
        <dbReference type="EMBL" id="KAF4498801.1"/>
    </source>
</evidence>